<organism evidence="1 2">
    <name type="scientific">Lipomyces kononenkoae</name>
    <name type="common">Yeast</name>
    <dbReference type="NCBI Taxonomy" id="34357"/>
    <lineage>
        <taxon>Eukaryota</taxon>
        <taxon>Fungi</taxon>
        <taxon>Dikarya</taxon>
        <taxon>Ascomycota</taxon>
        <taxon>Saccharomycotina</taxon>
        <taxon>Lipomycetes</taxon>
        <taxon>Lipomycetales</taxon>
        <taxon>Lipomycetaceae</taxon>
        <taxon>Lipomyces</taxon>
    </lineage>
</organism>
<proteinExistence type="predicted"/>
<name>A0ACC3SQC6_LIPKO</name>
<accession>A0ACC3SQC6</accession>
<gene>
    <name evidence="1" type="ORF">V1525DRAFT_415009</name>
</gene>
<evidence type="ECO:0000313" key="2">
    <source>
        <dbReference type="Proteomes" id="UP001433508"/>
    </source>
</evidence>
<sequence length="425" mass="47098">MKSSKAVFQQDVSDVEKSKSYRATFSRKRNGQYVIVAGRKFENSLLMSVALLELGNSCDFPANVWNRIPIPIYAIVLMAVGGTVAISMIFFAIWDAKFSWRNIQLLREERQYLREQCTSSDGGVIDALLEVNGWELGTEVIDRLSVDLLMGMSCGLVGIGTLLAIGGANPLVFHASNLLSGYIGNSPAAVCGVLIALWCVYMSLRAFQRGVVQADAISKPLLKRRMRLVQTESAVVATTGIVAGFGSMLTATRWYGYVILAPCILSFMCCKYAWRKSIGYSRKSIMEFDLFDQSDLVAELKYVSQMQRLVTGLHTVQQLIPEWSPMVALDLILRSNLFDEFCSRLIQRTGMDSVVGPLNEETQDVIAIQLSDVNDLACGNLSTTILETAEECMEKDGPAHFRDRQCHILEVLGSYHVSAATQSKY</sequence>
<reference evidence="2" key="1">
    <citation type="journal article" date="2024" name="Front. Bioeng. Biotechnol.">
        <title>Genome-scale model development and genomic sequencing of the oleaginous clade Lipomyces.</title>
        <authorList>
            <person name="Czajka J.J."/>
            <person name="Han Y."/>
            <person name="Kim J."/>
            <person name="Mondo S.J."/>
            <person name="Hofstad B.A."/>
            <person name="Robles A."/>
            <person name="Haridas S."/>
            <person name="Riley R."/>
            <person name="LaButti K."/>
            <person name="Pangilinan J."/>
            <person name="Andreopoulos W."/>
            <person name="Lipzen A."/>
            <person name="Yan J."/>
            <person name="Wang M."/>
            <person name="Ng V."/>
            <person name="Grigoriev I.V."/>
            <person name="Spatafora J.W."/>
            <person name="Magnuson J.K."/>
            <person name="Baker S.E."/>
            <person name="Pomraning K.R."/>
        </authorList>
    </citation>
    <scope>NUCLEOTIDE SEQUENCE [LARGE SCALE GENOMIC DNA]</scope>
    <source>
        <strain evidence="2">CBS 7786</strain>
    </source>
</reference>
<dbReference type="EMBL" id="MU971565">
    <property type="protein sequence ID" value="KAK9233863.1"/>
    <property type="molecule type" value="Genomic_DNA"/>
</dbReference>
<evidence type="ECO:0000313" key="1">
    <source>
        <dbReference type="EMBL" id="KAK9233863.1"/>
    </source>
</evidence>
<dbReference type="Proteomes" id="UP001433508">
    <property type="component" value="Unassembled WGS sequence"/>
</dbReference>
<protein>
    <submittedName>
        <fullName evidence="1">Uncharacterized protein</fullName>
    </submittedName>
</protein>
<comment type="caution">
    <text evidence="1">The sequence shown here is derived from an EMBL/GenBank/DDBJ whole genome shotgun (WGS) entry which is preliminary data.</text>
</comment>
<keyword evidence="2" id="KW-1185">Reference proteome</keyword>